<comment type="catalytic activity">
    <reaction evidence="1">
        <text>ATP + protein L-histidine = ADP + protein N-phospho-L-histidine.</text>
        <dbReference type="EC" id="2.7.13.3"/>
    </reaction>
</comment>
<dbReference type="InterPro" id="IPR029016">
    <property type="entry name" value="GAF-like_dom_sf"/>
</dbReference>
<dbReference type="Pfam" id="PF13185">
    <property type="entry name" value="GAF_2"/>
    <property type="match status" value="1"/>
</dbReference>
<dbReference type="SMART" id="SM00065">
    <property type="entry name" value="GAF"/>
    <property type="match status" value="1"/>
</dbReference>
<dbReference type="PANTHER" id="PTHR42878:SF15">
    <property type="entry name" value="BACTERIOPHYTOCHROME"/>
    <property type="match status" value="1"/>
</dbReference>
<dbReference type="SUPFAM" id="SSF55874">
    <property type="entry name" value="ATPase domain of HSP90 chaperone/DNA topoisomerase II/histidine kinase"/>
    <property type="match status" value="1"/>
</dbReference>
<sequence>MISDKKYISIRINESSLRQRNRDLSFLLEIGNFFSVAPDLKTLARGALSKVLKYFDLDAGRIYLLDEDGTSFYLAAHQGMETMGLERLTYDEGFSGKAARTRSFLAQYVSDLEDKERAELLSKKGLKTVICVPLIVMDKVIGVLNLASSSIISLDQDTIDMCISVGNQIASAINNATIYQDLISKINTLNQKKDTIEFFAYSISHDLKSPAIGICGLAKRLNQMSCLDDNAKAYCGQIYKATEQMLSLVEKLNAYIAAKESPLNIERVSIKEIIEEIRGEFSAKLNDRKISWSEPEMLPEIFADRVSLLRVFRNLVDNSLKYGGGDLLKIKIGYQESVGYHIFSFSDDGIGIKGADRDKVFELFHRAKTSQGTAGSGLGLAIVKEIVERHRGRAWLSEEAEKGATFYMSFAKLLP</sequence>
<dbReference type="SUPFAM" id="SSF47384">
    <property type="entry name" value="Homodimeric domain of signal transducing histidine kinase"/>
    <property type="match status" value="1"/>
</dbReference>
<dbReference type="CDD" id="cd00082">
    <property type="entry name" value="HisKA"/>
    <property type="match status" value="1"/>
</dbReference>
<dbReference type="PROSITE" id="PS50109">
    <property type="entry name" value="HIS_KIN"/>
    <property type="match status" value="1"/>
</dbReference>
<dbReference type="GO" id="GO:0000156">
    <property type="term" value="F:phosphorelay response regulator activity"/>
    <property type="evidence" value="ECO:0007669"/>
    <property type="project" value="TreeGrafter"/>
</dbReference>
<dbReference type="Gene3D" id="3.30.450.40">
    <property type="match status" value="1"/>
</dbReference>
<gene>
    <name evidence="7" type="ORF">PITCH_A190023</name>
</gene>
<dbReference type="Pfam" id="PF02518">
    <property type="entry name" value="HATPase_c"/>
    <property type="match status" value="1"/>
</dbReference>
<dbReference type="PRINTS" id="PR00344">
    <property type="entry name" value="BCTRLSENSOR"/>
</dbReference>
<accession>A0A445MVB1</accession>
<dbReference type="InterPro" id="IPR036890">
    <property type="entry name" value="HATPase_C_sf"/>
</dbReference>
<evidence type="ECO:0000259" key="6">
    <source>
        <dbReference type="PROSITE" id="PS50109"/>
    </source>
</evidence>
<organism evidence="7">
    <name type="scientific">uncultured Desulfobacterium sp</name>
    <dbReference type="NCBI Taxonomy" id="201089"/>
    <lineage>
        <taxon>Bacteria</taxon>
        <taxon>Pseudomonadati</taxon>
        <taxon>Thermodesulfobacteriota</taxon>
        <taxon>Desulfobacteria</taxon>
        <taxon>Desulfobacterales</taxon>
        <taxon>Desulfobacteriaceae</taxon>
        <taxon>Desulfobacterium</taxon>
        <taxon>environmental samples</taxon>
    </lineage>
</organism>
<dbReference type="PANTHER" id="PTHR42878">
    <property type="entry name" value="TWO-COMPONENT HISTIDINE KINASE"/>
    <property type="match status" value="1"/>
</dbReference>
<dbReference type="InterPro" id="IPR003594">
    <property type="entry name" value="HATPase_dom"/>
</dbReference>
<dbReference type="GO" id="GO:0030295">
    <property type="term" value="F:protein kinase activator activity"/>
    <property type="evidence" value="ECO:0007669"/>
    <property type="project" value="TreeGrafter"/>
</dbReference>
<dbReference type="GO" id="GO:0007234">
    <property type="term" value="P:osmosensory signaling via phosphorelay pathway"/>
    <property type="evidence" value="ECO:0007669"/>
    <property type="project" value="TreeGrafter"/>
</dbReference>
<dbReference type="InterPro" id="IPR050351">
    <property type="entry name" value="BphY/WalK/GraS-like"/>
</dbReference>
<dbReference type="InterPro" id="IPR003018">
    <property type="entry name" value="GAF"/>
</dbReference>
<evidence type="ECO:0000256" key="5">
    <source>
        <dbReference type="ARBA" id="ARBA00022777"/>
    </source>
</evidence>
<keyword evidence="5 7" id="KW-0418">Kinase</keyword>
<evidence type="ECO:0000313" key="7">
    <source>
        <dbReference type="EMBL" id="SPD73447.1"/>
    </source>
</evidence>
<keyword evidence="3" id="KW-0597">Phosphoprotein</keyword>
<evidence type="ECO:0000256" key="4">
    <source>
        <dbReference type="ARBA" id="ARBA00022679"/>
    </source>
</evidence>
<dbReference type="InterPro" id="IPR036097">
    <property type="entry name" value="HisK_dim/P_sf"/>
</dbReference>
<proteinExistence type="predicted"/>
<dbReference type="SUPFAM" id="SSF55781">
    <property type="entry name" value="GAF domain-like"/>
    <property type="match status" value="1"/>
</dbReference>
<dbReference type="EC" id="2.7.13.3" evidence="2"/>
<dbReference type="GO" id="GO:0000155">
    <property type="term" value="F:phosphorelay sensor kinase activity"/>
    <property type="evidence" value="ECO:0007669"/>
    <property type="project" value="InterPro"/>
</dbReference>
<keyword evidence="4" id="KW-0808">Transferase</keyword>
<dbReference type="EMBL" id="OJIN01000101">
    <property type="protein sequence ID" value="SPD73447.1"/>
    <property type="molecule type" value="Genomic_DNA"/>
</dbReference>
<evidence type="ECO:0000256" key="3">
    <source>
        <dbReference type="ARBA" id="ARBA00022553"/>
    </source>
</evidence>
<dbReference type="Gene3D" id="1.10.287.130">
    <property type="match status" value="1"/>
</dbReference>
<dbReference type="CDD" id="cd00075">
    <property type="entry name" value="HATPase"/>
    <property type="match status" value="1"/>
</dbReference>
<dbReference type="Gene3D" id="3.30.565.10">
    <property type="entry name" value="Histidine kinase-like ATPase, C-terminal domain"/>
    <property type="match status" value="1"/>
</dbReference>
<dbReference type="InterPro" id="IPR004358">
    <property type="entry name" value="Sig_transdc_His_kin-like_C"/>
</dbReference>
<dbReference type="SMART" id="SM00387">
    <property type="entry name" value="HATPase_c"/>
    <property type="match status" value="1"/>
</dbReference>
<dbReference type="AlphaFoldDB" id="A0A445MVB1"/>
<evidence type="ECO:0000256" key="2">
    <source>
        <dbReference type="ARBA" id="ARBA00012438"/>
    </source>
</evidence>
<protein>
    <recommendedName>
        <fullName evidence="2">histidine kinase</fullName>
        <ecNumber evidence="2">2.7.13.3</ecNumber>
    </recommendedName>
</protein>
<dbReference type="InterPro" id="IPR003661">
    <property type="entry name" value="HisK_dim/P_dom"/>
</dbReference>
<name>A0A445MVB1_9BACT</name>
<evidence type="ECO:0000256" key="1">
    <source>
        <dbReference type="ARBA" id="ARBA00000085"/>
    </source>
</evidence>
<dbReference type="InterPro" id="IPR005467">
    <property type="entry name" value="His_kinase_dom"/>
</dbReference>
<feature type="domain" description="Histidine kinase" evidence="6">
    <location>
        <begin position="202"/>
        <end position="414"/>
    </location>
</feature>
<reference evidence="7" key="1">
    <citation type="submission" date="2018-01" db="EMBL/GenBank/DDBJ databases">
        <authorList>
            <person name="Regsiter A."/>
            <person name="William W."/>
        </authorList>
    </citation>
    <scope>NUCLEOTIDE SEQUENCE</scope>
    <source>
        <strain evidence="7">TRIP AH-1</strain>
    </source>
</reference>